<keyword evidence="3" id="KW-1185">Reference proteome</keyword>
<proteinExistence type="predicted"/>
<feature type="compositionally biased region" description="Polar residues" evidence="1">
    <location>
        <begin position="399"/>
        <end position="424"/>
    </location>
</feature>
<feature type="compositionally biased region" description="Polar residues" evidence="1">
    <location>
        <begin position="335"/>
        <end position="344"/>
    </location>
</feature>
<evidence type="ECO:0000313" key="2">
    <source>
        <dbReference type="EMBL" id="CAK7208508.1"/>
    </source>
</evidence>
<gene>
    <name evidence="2" type="ORF">SCUCBS95973_000126</name>
</gene>
<comment type="caution">
    <text evidence="2">The sequence shown here is derived from an EMBL/GenBank/DDBJ whole genome shotgun (WGS) entry which is preliminary data.</text>
</comment>
<feature type="compositionally biased region" description="Polar residues" evidence="1">
    <location>
        <begin position="294"/>
        <end position="307"/>
    </location>
</feature>
<name>A0ABP0AMT6_9PEZI</name>
<dbReference type="EMBL" id="CAWUHB010000001">
    <property type="protein sequence ID" value="CAK7208508.1"/>
    <property type="molecule type" value="Genomic_DNA"/>
</dbReference>
<sequence>MPELMDIESIRTLVPEEDQGLPVVMPAAAIPEFSPQLPPAFLDVGMAVDGGRVESDLNMDDINIALSLLGLPSEEFTFPPIDEDDELLRQWTELERSTAQWNLFGNTDVNMSRDIDFAVIPTDQTLLTVFEPVPPQEDFDFNLPVFPPQVEVPPMVSEEQGFFTSLLAACELPYESAYYEYADLNAPTQALAFQPAEAPVDVGYPLDATSAIEQFPDALLDPTLFSAYPPTVTAGEGLLPFPLDTLASGQQLDSVWDPSASLDSLFNIAGAMLPVAGGLSPVVENDEERHPAYSSESQPAPVQSDTGLTLAAPTSCLERPEDSTPADPAPVQDTAGPSVSPTRQQKGKGRTVDEDTPTAKETGQDPAVATGDRKILKPRFSRLCRKKHAAGASMPSLVSEGSSRGASTPVQVTVQASASPTTFNEGAAGTREARPAQSADEGNDLPSSDAEDEFALPLFLPIPADIAEAASLAASLIPDPDDKPSGEALVPRLGTQDGGKPFSAHDRVSNDKMIEMLGDPNIQIFMTKIEKVIDVGATSLALNGLEDDLCDLWADAAKQQMAHTIATRMGSFPPGWDSSKIVLDELADVWLDAVTGWPEVDPYDPEFSRGEMTTEMVDRRLL</sequence>
<evidence type="ECO:0000313" key="3">
    <source>
        <dbReference type="Proteomes" id="UP001642405"/>
    </source>
</evidence>
<feature type="region of interest" description="Disordered" evidence="1">
    <location>
        <begin position="286"/>
        <end position="374"/>
    </location>
</feature>
<reference evidence="2 3" key="1">
    <citation type="submission" date="2024-01" db="EMBL/GenBank/DDBJ databases">
        <authorList>
            <person name="Allen C."/>
            <person name="Tagirdzhanova G."/>
        </authorList>
    </citation>
    <scope>NUCLEOTIDE SEQUENCE [LARGE SCALE GENOMIC DNA]</scope>
</reference>
<protein>
    <submittedName>
        <fullName evidence="2">Uncharacterized protein</fullName>
    </submittedName>
</protein>
<feature type="region of interest" description="Disordered" evidence="1">
    <location>
        <begin position="386"/>
        <end position="449"/>
    </location>
</feature>
<organism evidence="2 3">
    <name type="scientific">Sporothrix curviconia</name>
    <dbReference type="NCBI Taxonomy" id="1260050"/>
    <lineage>
        <taxon>Eukaryota</taxon>
        <taxon>Fungi</taxon>
        <taxon>Dikarya</taxon>
        <taxon>Ascomycota</taxon>
        <taxon>Pezizomycotina</taxon>
        <taxon>Sordariomycetes</taxon>
        <taxon>Sordariomycetidae</taxon>
        <taxon>Ophiostomatales</taxon>
        <taxon>Ophiostomataceae</taxon>
        <taxon>Sporothrix</taxon>
    </lineage>
</organism>
<evidence type="ECO:0000256" key="1">
    <source>
        <dbReference type="SAM" id="MobiDB-lite"/>
    </source>
</evidence>
<accession>A0ABP0AMT6</accession>
<dbReference type="Proteomes" id="UP001642405">
    <property type="component" value="Unassembled WGS sequence"/>
</dbReference>